<proteinExistence type="predicted"/>
<dbReference type="Proteomes" id="UP000823674">
    <property type="component" value="Chromosome A06"/>
</dbReference>
<sequence length="91" mass="10623">MIWLRYSGTSIEEHDENAWIWIVPVDRCPRQFSRYVPTGSTMDRSLRRDQTNGLVIRYVATDSIVDRSLATDSLRIDRYIATDREAWSVAT</sequence>
<reference evidence="1 2" key="1">
    <citation type="submission" date="2021-03" db="EMBL/GenBank/DDBJ databases">
        <authorList>
            <person name="King G.J."/>
            <person name="Bancroft I."/>
            <person name="Baten A."/>
            <person name="Bloomfield J."/>
            <person name="Borpatragohain P."/>
            <person name="He Z."/>
            <person name="Irish N."/>
            <person name="Irwin J."/>
            <person name="Liu K."/>
            <person name="Mauleon R.P."/>
            <person name="Moore J."/>
            <person name="Morris R."/>
            <person name="Ostergaard L."/>
            <person name="Wang B."/>
            <person name="Wells R."/>
        </authorList>
    </citation>
    <scope>NUCLEOTIDE SEQUENCE [LARGE SCALE GENOMIC DNA]</scope>
    <source>
        <strain evidence="1">R-o-18</strain>
        <tissue evidence="1">Leaf</tissue>
    </source>
</reference>
<gene>
    <name evidence="1" type="primary">A06g507370.1_BraROA</name>
    <name evidence="1" type="ORF">IGI04_023928</name>
</gene>
<evidence type="ECO:0000313" key="2">
    <source>
        <dbReference type="Proteomes" id="UP000823674"/>
    </source>
</evidence>
<keyword evidence="2" id="KW-1185">Reference proteome</keyword>
<protein>
    <submittedName>
        <fullName evidence="1">Uncharacterized protein</fullName>
    </submittedName>
</protein>
<organism evidence="1 2">
    <name type="scientific">Brassica rapa subsp. trilocularis</name>
    <dbReference type="NCBI Taxonomy" id="1813537"/>
    <lineage>
        <taxon>Eukaryota</taxon>
        <taxon>Viridiplantae</taxon>
        <taxon>Streptophyta</taxon>
        <taxon>Embryophyta</taxon>
        <taxon>Tracheophyta</taxon>
        <taxon>Spermatophyta</taxon>
        <taxon>Magnoliopsida</taxon>
        <taxon>eudicotyledons</taxon>
        <taxon>Gunneridae</taxon>
        <taxon>Pentapetalae</taxon>
        <taxon>rosids</taxon>
        <taxon>malvids</taxon>
        <taxon>Brassicales</taxon>
        <taxon>Brassicaceae</taxon>
        <taxon>Brassiceae</taxon>
        <taxon>Brassica</taxon>
    </lineage>
</organism>
<dbReference type="EMBL" id="JADBGQ010000006">
    <property type="protein sequence ID" value="KAG5393965.1"/>
    <property type="molecule type" value="Genomic_DNA"/>
</dbReference>
<comment type="caution">
    <text evidence="1">The sequence shown here is derived from an EMBL/GenBank/DDBJ whole genome shotgun (WGS) entry which is preliminary data.</text>
</comment>
<evidence type="ECO:0000313" key="1">
    <source>
        <dbReference type="EMBL" id="KAG5393965.1"/>
    </source>
</evidence>
<accession>A0ABQ7M6N3</accession>
<name>A0ABQ7M6N3_BRACM</name>